<reference evidence="2 3" key="1">
    <citation type="submission" date="2012-03" db="EMBL/GenBank/DDBJ databases">
        <title>The Genome Sequence of Bartonella tamiae Th239.</title>
        <authorList>
            <consortium name="The Broad Institute Genome Sequencing Platform"/>
            <consortium name="The Broad Institute Genome Sequencing Center for Infectious Disease"/>
            <person name="Feldgarden M."/>
            <person name="Kirby J."/>
            <person name="Kosoy M."/>
            <person name="Birtles R."/>
            <person name="Probert W.S."/>
            <person name="Chiaraviglio L."/>
            <person name="Young S.K."/>
            <person name="Zeng Q."/>
            <person name="Gargeya S."/>
            <person name="Fitzgerald M."/>
            <person name="Haas B."/>
            <person name="Abouelleil A."/>
            <person name="Alvarado L."/>
            <person name="Arachchi H.M."/>
            <person name="Berlin A."/>
            <person name="Chapman S.B."/>
            <person name="Gearin G."/>
            <person name="Goldberg J."/>
            <person name="Griggs A."/>
            <person name="Gujja S."/>
            <person name="Hansen M."/>
            <person name="Heiman D."/>
            <person name="Howarth C."/>
            <person name="Larimer J."/>
            <person name="Lui A."/>
            <person name="MacDonald P.J.P."/>
            <person name="McCowen C."/>
            <person name="Montmayeur A."/>
            <person name="Murphy C."/>
            <person name="Neiman D."/>
            <person name="Pearson M."/>
            <person name="Priest M."/>
            <person name="Roberts A."/>
            <person name="Saif S."/>
            <person name="Shea T."/>
            <person name="Sisk P."/>
            <person name="Stolte C."/>
            <person name="Sykes S."/>
            <person name="Wortman J."/>
            <person name="Nusbaum C."/>
            <person name="Birren B."/>
        </authorList>
    </citation>
    <scope>NUCLEOTIDE SEQUENCE [LARGE SCALE GENOMIC DNA]</scope>
    <source>
        <strain evidence="2 3">Th239</strain>
    </source>
</reference>
<dbReference type="AlphaFoldDB" id="J1K156"/>
<dbReference type="EMBL" id="AIMB01000005">
    <property type="protein sequence ID" value="EJF90785.1"/>
    <property type="molecule type" value="Genomic_DNA"/>
</dbReference>
<name>J1K156_9HYPH</name>
<sequence length="49" mass="5331">MENKLKKKYLIAASIVALLSVSTAHAADVVMRQEPTPIVVAPTFSWTGF</sequence>
<accession>J1K156</accession>
<organism evidence="2 3">
    <name type="scientific">Bartonella tamiae Th239</name>
    <dbReference type="NCBI Taxonomy" id="1094558"/>
    <lineage>
        <taxon>Bacteria</taxon>
        <taxon>Pseudomonadati</taxon>
        <taxon>Pseudomonadota</taxon>
        <taxon>Alphaproteobacteria</taxon>
        <taxon>Hyphomicrobiales</taxon>
        <taxon>Bartonellaceae</taxon>
        <taxon>Bartonella</taxon>
    </lineage>
</organism>
<protein>
    <recommendedName>
        <fullName evidence="4">Porin</fullName>
    </recommendedName>
</protein>
<evidence type="ECO:0000313" key="2">
    <source>
        <dbReference type="EMBL" id="EJF90785.1"/>
    </source>
</evidence>
<dbReference type="PATRIC" id="fig|1094558.3.peg.681"/>
<dbReference type="OrthoDB" id="9815357at2"/>
<feature type="signal peptide" evidence="1">
    <location>
        <begin position="1"/>
        <end position="26"/>
    </location>
</feature>
<keyword evidence="1" id="KW-0732">Signal</keyword>
<comment type="caution">
    <text evidence="2">The sequence shown here is derived from an EMBL/GenBank/DDBJ whole genome shotgun (WGS) entry which is preliminary data.</text>
</comment>
<feature type="chain" id="PRO_5003744161" description="Porin" evidence="1">
    <location>
        <begin position="27"/>
        <end position="49"/>
    </location>
</feature>
<gene>
    <name evidence="2" type="ORF">ME5_00621</name>
</gene>
<proteinExistence type="predicted"/>
<dbReference type="STRING" id="1094558.ME5_00621"/>
<evidence type="ECO:0008006" key="4">
    <source>
        <dbReference type="Google" id="ProtNLM"/>
    </source>
</evidence>
<keyword evidence="3" id="KW-1185">Reference proteome</keyword>
<dbReference type="HOGENOM" id="CLU_3132740_0_0_5"/>
<evidence type="ECO:0000256" key="1">
    <source>
        <dbReference type="SAM" id="SignalP"/>
    </source>
</evidence>
<evidence type="ECO:0000313" key="3">
    <source>
        <dbReference type="Proteomes" id="UP000008952"/>
    </source>
</evidence>
<dbReference type="Proteomes" id="UP000008952">
    <property type="component" value="Unassembled WGS sequence"/>
</dbReference>